<dbReference type="RefSeq" id="WP_151573344.1">
    <property type="nucleotide sequence ID" value="NZ_WBOT01000002.1"/>
</dbReference>
<comment type="caution">
    <text evidence="2">The sequence shown here is derived from an EMBL/GenBank/DDBJ whole genome shotgun (WGS) entry which is preliminary data.</text>
</comment>
<name>A0A7V7UW46_9BACI</name>
<reference evidence="2 3" key="1">
    <citation type="journal article" date="2014" name="Arch. Microbiol.">
        <title>Bacillus mesophilum sp. nov., strain IITR-54T, a novel 4-chlorobiphenyl dechlorinating bacterium.</title>
        <authorList>
            <person name="Manickam N."/>
            <person name="Singh N.K."/>
            <person name="Bajaj A."/>
            <person name="Kumar R.M."/>
            <person name="Kaur G."/>
            <person name="Kaur N."/>
            <person name="Bala M."/>
            <person name="Kumar A."/>
            <person name="Mayilraj S."/>
        </authorList>
    </citation>
    <scope>NUCLEOTIDE SEQUENCE [LARGE SCALE GENOMIC DNA]</scope>
    <source>
        <strain evidence="2 3">IITR-54</strain>
    </source>
</reference>
<gene>
    <name evidence="2" type="ORF">F7732_07820</name>
</gene>
<keyword evidence="3" id="KW-1185">Reference proteome</keyword>
<dbReference type="OrthoDB" id="2991541at2"/>
<feature type="transmembrane region" description="Helical" evidence="1">
    <location>
        <begin position="25"/>
        <end position="50"/>
    </location>
</feature>
<proteinExistence type="predicted"/>
<dbReference type="AlphaFoldDB" id="A0A7V7UW46"/>
<dbReference type="EMBL" id="WBOT01000002">
    <property type="protein sequence ID" value="KAB2333981.1"/>
    <property type="molecule type" value="Genomic_DNA"/>
</dbReference>
<accession>A0A7V7UW46</accession>
<keyword evidence="1" id="KW-1133">Transmembrane helix</keyword>
<keyword evidence="1" id="KW-0472">Membrane</keyword>
<sequence>MNQLPSMNFFTEERMLEFWGYVRQLLSSVSPMVMLAVALIALGLFLVIIINTFKQAASKNDDDDDEIEVKHY</sequence>
<keyword evidence="1" id="KW-0812">Transmembrane</keyword>
<protein>
    <submittedName>
        <fullName evidence="2">Uncharacterized protein</fullName>
    </submittedName>
</protein>
<evidence type="ECO:0000313" key="3">
    <source>
        <dbReference type="Proteomes" id="UP000441354"/>
    </source>
</evidence>
<evidence type="ECO:0000256" key="1">
    <source>
        <dbReference type="SAM" id="Phobius"/>
    </source>
</evidence>
<evidence type="ECO:0000313" key="2">
    <source>
        <dbReference type="EMBL" id="KAB2333981.1"/>
    </source>
</evidence>
<organism evidence="2 3">
    <name type="scientific">Bacillus mesophilum</name>
    <dbReference type="NCBI Taxonomy" id="1071718"/>
    <lineage>
        <taxon>Bacteria</taxon>
        <taxon>Bacillati</taxon>
        <taxon>Bacillota</taxon>
        <taxon>Bacilli</taxon>
        <taxon>Bacillales</taxon>
        <taxon>Bacillaceae</taxon>
        <taxon>Bacillus</taxon>
    </lineage>
</organism>
<dbReference type="Proteomes" id="UP000441354">
    <property type="component" value="Unassembled WGS sequence"/>
</dbReference>